<dbReference type="RefSeq" id="WP_081099128.1">
    <property type="nucleotide sequence ID" value="NZ_KQ965621.1"/>
</dbReference>
<evidence type="ECO:0000313" key="1">
    <source>
        <dbReference type="EMBL" id="KXO18398.1"/>
    </source>
</evidence>
<name>A0A137T111_9BACT</name>
<dbReference type="STRING" id="28125.HMPREF3202_00054"/>
<dbReference type="EMBL" id="LTAG01000005">
    <property type="protein sequence ID" value="KXO18398.1"/>
    <property type="molecule type" value="Genomic_DNA"/>
</dbReference>
<dbReference type="AlphaFoldDB" id="A0A137T111"/>
<proteinExistence type="predicted"/>
<reference evidence="1 2" key="1">
    <citation type="submission" date="2016-02" db="EMBL/GenBank/DDBJ databases">
        <authorList>
            <person name="Wen L."/>
            <person name="He K."/>
            <person name="Yang H."/>
        </authorList>
    </citation>
    <scope>NUCLEOTIDE SEQUENCE [LARGE SCALE GENOMIC DNA]</scope>
    <source>
        <strain evidence="1 2">GED7880</strain>
    </source>
</reference>
<dbReference type="PATRIC" id="fig|28125.4.peg.52"/>
<dbReference type="Proteomes" id="UP000070093">
    <property type="component" value="Unassembled WGS sequence"/>
</dbReference>
<sequence length="115" mass="13569">MVRCFTLPDLFAGKLYALTFRNWKNRVKGRDWYDFEWYVRQGIGLDYAHLQECIYELNGIEMDYGKFIETLKAKILSTNIEQVKADVLPFVLDQSEIAIWSTAYFLQLVDMIKLA</sequence>
<comment type="caution">
    <text evidence="1">The sequence shown here is derived from an EMBL/GenBank/DDBJ whole genome shotgun (WGS) entry which is preliminary data.</text>
</comment>
<accession>A0A137T111</accession>
<dbReference type="InterPro" id="IPR014942">
    <property type="entry name" value="AbiEii"/>
</dbReference>
<organism evidence="1 2">
    <name type="scientific">Prevotella bivia</name>
    <dbReference type="NCBI Taxonomy" id="28125"/>
    <lineage>
        <taxon>Bacteria</taxon>
        <taxon>Pseudomonadati</taxon>
        <taxon>Bacteroidota</taxon>
        <taxon>Bacteroidia</taxon>
        <taxon>Bacteroidales</taxon>
        <taxon>Prevotellaceae</taxon>
        <taxon>Prevotella</taxon>
    </lineage>
</organism>
<evidence type="ECO:0000313" key="2">
    <source>
        <dbReference type="Proteomes" id="UP000070093"/>
    </source>
</evidence>
<protein>
    <submittedName>
        <fullName evidence="1">Uncharacterized protein</fullName>
    </submittedName>
</protein>
<gene>
    <name evidence="1" type="ORF">HMPREF3202_00054</name>
</gene>
<dbReference type="Pfam" id="PF08843">
    <property type="entry name" value="AbiEii"/>
    <property type="match status" value="1"/>
</dbReference>